<dbReference type="SUPFAM" id="SSF46689">
    <property type="entry name" value="Homeodomain-like"/>
    <property type="match status" value="1"/>
</dbReference>
<keyword evidence="8" id="KW-1185">Reference proteome</keyword>
<dbReference type="PROSITE" id="PS50977">
    <property type="entry name" value="HTH_TETR_2"/>
    <property type="match status" value="1"/>
</dbReference>
<protein>
    <submittedName>
        <fullName evidence="7">AcrR family transcriptional regulator</fullName>
    </submittedName>
</protein>
<accession>A0A7W3N4Y2</accession>
<keyword evidence="2 4" id="KW-0238">DNA-binding</keyword>
<dbReference type="GO" id="GO:0045892">
    <property type="term" value="P:negative regulation of DNA-templated transcription"/>
    <property type="evidence" value="ECO:0007669"/>
    <property type="project" value="UniProtKB-ARBA"/>
</dbReference>
<dbReference type="PRINTS" id="PR00455">
    <property type="entry name" value="HTHTETR"/>
</dbReference>
<dbReference type="InterPro" id="IPR036271">
    <property type="entry name" value="Tet_transcr_reg_TetR-rel_C_sf"/>
</dbReference>
<feature type="region of interest" description="Disordered" evidence="5">
    <location>
        <begin position="203"/>
        <end position="223"/>
    </location>
</feature>
<sequence length="223" mass="24354">MSGATPRTRRRMSRADRKRQLLDIAEQVFAERGFRAVSMDEIAERCGVSKPLLYEHFGSKDGLVLAAIDRVKAELYEATSAAMAGASDPRDMVWRGMLAYFEFMDAHSRSFAMLLQEPMVVPGGTGEVLEQTRRQQSGLIAPLLAALAPDVPPVAVEAYTEIIIGACERLALWRLSHPEVGARDAAQYMTDFTWNGLRNHVGAAFPPPAPGPGVPRSDGSPDD</sequence>
<dbReference type="AlphaFoldDB" id="A0A7W3N4Y2"/>
<dbReference type="InterPro" id="IPR050109">
    <property type="entry name" value="HTH-type_TetR-like_transc_reg"/>
</dbReference>
<evidence type="ECO:0000256" key="3">
    <source>
        <dbReference type="ARBA" id="ARBA00023163"/>
    </source>
</evidence>
<dbReference type="InterPro" id="IPR009057">
    <property type="entry name" value="Homeodomain-like_sf"/>
</dbReference>
<dbReference type="GO" id="GO:0000976">
    <property type="term" value="F:transcription cis-regulatory region binding"/>
    <property type="evidence" value="ECO:0007669"/>
    <property type="project" value="TreeGrafter"/>
</dbReference>
<keyword evidence="3" id="KW-0804">Transcription</keyword>
<evidence type="ECO:0000313" key="8">
    <source>
        <dbReference type="Proteomes" id="UP000539313"/>
    </source>
</evidence>
<evidence type="ECO:0000313" key="7">
    <source>
        <dbReference type="EMBL" id="MBA9007611.1"/>
    </source>
</evidence>
<dbReference type="FunFam" id="1.10.10.60:FF:000141">
    <property type="entry name" value="TetR family transcriptional regulator"/>
    <property type="match status" value="1"/>
</dbReference>
<dbReference type="EMBL" id="JACJII010000001">
    <property type="protein sequence ID" value="MBA9007611.1"/>
    <property type="molecule type" value="Genomic_DNA"/>
</dbReference>
<dbReference type="PROSITE" id="PS01081">
    <property type="entry name" value="HTH_TETR_1"/>
    <property type="match status" value="1"/>
</dbReference>
<dbReference type="PANTHER" id="PTHR30055:SF158">
    <property type="entry name" value="POSSIBLE TRANSCRIPTIONAL REGULATORY PROTEIN (PROBABLY TETR-FAMILY)"/>
    <property type="match status" value="1"/>
</dbReference>
<name>A0A7W3N4Y2_9ACTN</name>
<dbReference type="PANTHER" id="PTHR30055">
    <property type="entry name" value="HTH-TYPE TRANSCRIPTIONAL REGULATOR RUTR"/>
    <property type="match status" value="1"/>
</dbReference>
<dbReference type="Proteomes" id="UP000539313">
    <property type="component" value="Unassembled WGS sequence"/>
</dbReference>
<dbReference type="GO" id="GO:0003700">
    <property type="term" value="F:DNA-binding transcription factor activity"/>
    <property type="evidence" value="ECO:0007669"/>
    <property type="project" value="TreeGrafter"/>
</dbReference>
<dbReference type="InterPro" id="IPR001647">
    <property type="entry name" value="HTH_TetR"/>
</dbReference>
<dbReference type="Gene3D" id="1.10.357.10">
    <property type="entry name" value="Tetracycline Repressor, domain 2"/>
    <property type="match status" value="1"/>
</dbReference>
<feature type="domain" description="HTH tetR-type" evidence="6">
    <location>
        <begin position="15"/>
        <end position="75"/>
    </location>
</feature>
<reference evidence="7 8" key="1">
    <citation type="submission" date="2020-08" db="EMBL/GenBank/DDBJ databases">
        <title>Sequencing the genomes of 1000 actinobacteria strains.</title>
        <authorList>
            <person name="Klenk H.-P."/>
        </authorList>
    </citation>
    <scope>NUCLEOTIDE SEQUENCE [LARGE SCALE GENOMIC DNA]</scope>
    <source>
        <strain evidence="7 8">DSM 45823</strain>
    </source>
</reference>
<gene>
    <name evidence="7" type="ORF">HNR21_006493</name>
</gene>
<evidence type="ECO:0000256" key="5">
    <source>
        <dbReference type="SAM" id="MobiDB-lite"/>
    </source>
</evidence>
<dbReference type="SUPFAM" id="SSF48498">
    <property type="entry name" value="Tetracyclin repressor-like, C-terminal domain"/>
    <property type="match status" value="1"/>
</dbReference>
<dbReference type="Pfam" id="PF21943">
    <property type="entry name" value="TetR_C_46"/>
    <property type="match status" value="1"/>
</dbReference>
<dbReference type="InterPro" id="IPR054129">
    <property type="entry name" value="DesT_TetR_C"/>
</dbReference>
<organism evidence="7 8">
    <name type="scientific">Thermomonospora cellulosilytica</name>
    <dbReference type="NCBI Taxonomy" id="1411118"/>
    <lineage>
        <taxon>Bacteria</taxon>
        <taxon>Bacillati</taxon>
        <taxon>Actinomycetota</taxon>
        <taxon>Actinomycetes</taxon>
        <taxon>Streptosporangiales</taxon>
        <taxon>Thermomonosporaceae</taxon>
        <taxon>Thermomonospora</taxon>
    </lineage>
</organism>
<dbReference type="Pfam" id="PF00440">
    <property type="entry name" value="TetR_N"/>
    <property type="match status" value="1"/>
</dbReference>
<dbReference type="InterPro" id="IPR023772">
    <property type="entry name" value="DNA-bd_HTH_TetR-type_CS"/>
</dbReference>
<dbReference type="RefSeq" id="WP_233358548.1">
    <property type="nucleotide sequence ID" value="NZ_JACJII010000001.1"/>
</dbReference>
<proteinExistence type="predicted"/>
<evidence type="ECO:0000259" key="6">
    <source>
        <dbReference type="PROSITE" id="PS50977"/>
    </source>
</evidence>
<feature type="DNA-binding region" description="H-T-H motif" evidence="4">
    <location>
        <begin position="38"/>
        <end position="57"/>
    </location>
</feature>
<evidence type="ECO:0000256" key="1">
    <source>
        <dbReference type="ARBA" id="ARBA00023015"/>
    </source>
</evidence>
<evidence type="ECO:0000256" key="2">
    <source>
        <dbReference type="ARBA" id="ARBA00023125"/>
    </source>
</evidence>
<comment type="caution">
    <text evidence="7">The sequence shown here is derived from an EMBL/GenBank/DDBJ whole genome shotgun (WGS) entry which is preliminary data.</text>
</comment>
<evidence type="ECO:0000256" key="4">
    <source>
        <dbReference type="PROSITE-ProRule" id="PRU00335"/>
    </source>
</evidence>
<keyword evidence="1" id="KW-0805">Transcription regulation</keyword>